<gene>
    <name evidence="2" type="ORF">EXIGLDRAFT_778459</name>
</gene>
<evidence type="ECO:0000313" key="3">
    <source>
        <dbReference type="Proteomes" id="UP000077266"/>
    </source>
</evidence>
<proteinExistence type="predicted"/>
<evidence type="ECO:0000313" key="2">
    <source>
        <dbReference type="EMBL" id="KZV82522.1"/>
    </source>
</evidence>
<feature type="compositionally biased region" description="Low complexity" evidence="1">
    <location>
        <begin position="63"/>
        <end position="72"/>
    </location>
</feature>
<dbReference type="AlphaFoldDB" id="A0A165CIB9"/>
<feature type="region of interest" description="Disordered" evidence="1">
    <location>
        <begin position="37"/>
        <end position="77"/>
    </location>
</feature>
<dbReference type="OrthoDB" id="10555123at2759"/>
<dbReference type="Proteomes" id="UP000077266">
    <property type="component" value="Unassembled WGS sequence"/>
</dbReference>
<evidence type="ECO:0000256" key="1">
    <source>
        <dbReference type="SAM" id="MobiDB-lite"/>
    </source>
</evidence>
<keyword evidence="3" id="KW-1185">Reference proteome</keyword>
<name>A0A165CIB9_EXIGL</name>
<organism evidence="2 3">
    <name type="scientific">Exidia glandulosa HHB12029</name>
    <dbReference type="NCBI Taxonomy" id="1314781"/>
    <lineage>
        <taxon>Eukaryota</taxon>
        <taxon>Fungi</taxon>
        <taxon>Dikarya</taxon>
        <taxon>Basidiomycota</taxon>
        <taxon>Agaricomycotina</taxon>
        <taxon>Agaricomycetes</taxon>
        <taxon>Auriculariales</taxon>
        <taxon>Exidiaceae</taxon>
        <taxon>Exidia</taxon>
    </lineage>
</organism>
<sequence>MPASNTVPRIIITAPSSAAPYSPVHTLSYAAMLAKATRAPHRRSPLRKVTTISPYHNDRPSHRAPAPRASRPAPAPPVPVAVAISLRRTGEVLDMRVPVGSTLDQLRSKLDAGREGRLVLEDDGVEGGALESHFHAFLARARRDGEPLRLVLLQ</sequence>
<accession>A0A165CIB9</accession>
<reference evidence="2 3" key="1">
    <citation type="journal article" date="2016" name="Mol. Biol. Evol.">
        <title>Comparative Genomics of Early-Diverging Mushroom-Forming Fungi Provides Insights into the Origins of Lignocellulose Decay Capabilities.</title>
        <authorList>
            <person name="Nagy L.G."/>
            <person name="Riley R."/>
            <person name="Tritt A."/>
            <person name="Adam C."/>
            <person name="Daum C."/>
            <person name="Floudas D."/>
            <person name="Sun H."/>
            <person name="Yadav J.S."/>
            <person name="Pangilinan J."/>
            <person name="Larsson K.H."/>
            <person name="Matsuura K."/>
            <person name="Barry K."/>
            <person name="Labutti K."/>
            <person name="Kuo R."/>
            <person name="Ohm R.A."/>
            <person name="Bhattacharya S.S."/>
            <person name="Shirouzu T."/>
            <person name="Yoshinaga Y."/>
            <person name="Martin F.M."/>
            <person name="Grigoriev I.V."/>
            <person name="Hibbett D.S."/>
        </authorList>
    </citation>
    <scope>NUCLEOTIDE SEQUENCE [LARGE SCALE GENOMIC DNA]</scope>
    <source>
        <strain evidence="2 3">HHB12029</strain>
    </source>
</reference>
<protein>
    <submittedName>
        <fullName evidence="2">Uncharacterized protein</fullName>
    </submittedName>
</protein>
<dbReference type="InParanoid" id="A0A165CIB9"/>
<dbReference type="EMBL" id="KV426318">
    <property type="protein sequence ID" value="KZV82522.1"/>
    <property type="molecule type" value="Genomic_DNA"/>
</dbReference>